<organism evidence="3">
    <name type="scientific">Dissoconium aciculare CBS 342.82</name>
    <dbReference type="NCBI Taxonomy" id="1314786"/>
    <lineage>
        <taxon>Eukaryota</taxon>
        <taxon>Fungi</taxon>
        <taxon>Dikarya</taxon>
        <taxon>Ascomycota</taxon>
        <taxon>Pezizomycotina</taxon>
        <taxon>Dothideomycetes</taxon>
        <taxon>Dothideomycetidae</taxon>
        <taxon>Mycosphaerellales</taxon>
        <taxon>Dissoconiaceae</taxon>
        <taxon>Dissoconium</taxon>
    </lineage>
</organism>
<proteinExistence type="predicted"/>
<protein>
    <submittedName>
        <fullName evidence="3">Uncharacterized protein</fullName>
    </submittedName>
</protein>
<feature type="region of interest" description="Disordered" evidence="1">
    <location>
        <begin position="54"/>
        <end position="96"/>
    </location>
</feature>
<dbReference type="GeneID" id="54362299"/>
<keyword evidence="2" id="KW-1185">Reference proteome</keyword>
<evidence type="ECO:0000313" key="3">
    <source>
        <dbReference type="RefSeq" id="XP_033461452.1"/>
    </source>
</evidence>
<feature type="compositionally biased region" description="Basic and acidic residues" evidence="1">
    <location>
        <begin position="211"/>
        <end position="227"/>
    </location>
</feature>
<dbReference type="AlphaFoldDB" id="A0A6J3M8N7"/>
<reference evidence="3" key="1">
    <citation type="submission" date="2020-01" db="EMBL/GenBank/DDBJ databases">
        <authorList>
            <consortium name="DOE Joint Genome Institute"/>
            <person name="Haridas S."/>
            <person name="Albert R."/>
            <person name="Binder M."/>
            <person name="Bloem J."/>
            <person name="Labutti K."/>
            <person name="Salamov A."/>
            <person name="Andreopoulos B."/>
            <person name="Baker S.E."/>
            <person name="Barry K."/>
            <person name="Bills G."/>
            <person name="Bluhm B.H."/>
            <person name="Cannon C."/>
            <person name="Castanera R."/>
            <person name="Culley D.E."/>
            <person name="Daum C."/>
            <person name="Ezra D."/>
            <person name="Gonzalez J.B."/>
            <person name="Henrissat B."/>
            <person name="Kuo A."/>
            <person name="Liang C."/>
            <person name="Lipzen A."/>
            <person name="Lutzoni F."/>
            <person name="Magnuson J."/>
            <person name="Mondo S."/>
            <person name="Nolan M."/>
            <person name="Ohm R."/>
            <person name="Pangilinan J."/>
            <person name="Park H.-J."/>
            <person name="Ramirez L."/>
            <person name="Alfaro M."/>
            <person name="Sun H."/>
            <person name="Tritt A."/>
            <person name="Yoshinaga Y."/>
            <person name="Zwiers L.-H."/>
            <person name="Turgeon B.G."/>
            <person name="Goodwin S.B."/>
            <person name="Spatafora J.W."/>
            <person name="Crous P.W."/>
            <person name="Grigoriev I.V."/>
        </authorList>
    </citation>
    <scope>NUCLEOTIDE SEQUENCE</scope>
    <source>
        <strain evidence="3">CBS 342.82</strain>
    </source>
</reference>
<feature type="region of interest" description="Disordered" evidence="1">
    <location>
        <begin position="197"/>
        <end position="227"/>
    </location>
</feature>
<evidence type="ECO:0000313" key="2">
    <source>
        <dbReference type="Proteomes" id="UP000504637"/>
    </source>
</evidence>
<reference evidence="3" key="3">
    <citation type="submission" date="2025-08" db="UniProtKB">
        <authorList>
            <consortium name="RefSeq"/>
        </authorList>
    </citation>
    <scope>IDENTIFICATION</scope>
    <source>
        <strain evidence="3">CBS 342.82</strain>
    </source>
</reference>
<evidence type="ECO:0000256" key="1">
    <source>
        <dbReference type="SAM" id="MobiDB-lite"/>
    </source>
</evidence>
<name>A0A6J3M8N7_9PEZI</name>
<dbReference type="RefSeq" id="XP_033461452.1">
    <property type="nucleotide sequence ID" value="XM_033604499.1"/>
</dbReference>
<reference evidence="3" key="2">
    <citation type="submission" date="2020-04" db="EMBL/GenBank/DDBJ databases">
        <authorList>
            <consortium name="NCBI Genome Project"/>
        </authorList>
    </citation>
    <scope>NUCLEOTIDE SEQUENCE</scope>
    <source>
        <strain evidence="3">CBS 342.82</strain>
    </source>
</reference>
<accession>A0A6J3M8N7</accession>
<sequence>MKLCCGWSSGTKRYNRMPMDNSPSETVLCSMTPVPRTVIPARPLVASLPSTIRAVPPSLSDSSDPSIYASARNSVGDTREDGQSEPTDGPKPTAEPTWRQALAAHRRLQEESCSKTMSKDDVFSVAQNAHALCNINGRQDQAIRVERITAAYLRDRALNNETPTPESRSLRFAQTDALKSYPNIASVLVATDRVGDAHSETDITSVGTARHAGEVLGDKELADSSRT</sequence>
<dbReference type="Proteomes" id="UP000504637">
    <property type="component" value="Unplaced"/>
</dbReference>
<gene>
    <name evidence="3" type="ORF">K489DRAFT_378834</name>
</gene>
<feature type="compositionally biased region" description="Low complexity" evidence="1">
    <location>
        <begin position="56"/>
        <end position="66"/>
    </location>
</feature>